<dbReference type="PANTHER" id="PTHR43794">
    <property type="entry name" value="AMINOHYDROLASE SSNA-RELATED"/>
    <property type="match status" value="1"/>
</dbReference>
<dbReference type="AlphaFoldDB" id="A0A1W9S2J7"/>
<dbReference type="Pfam" id="PF01979">
    <property type="entry name" value="Amidohydro_1"/>
    <property type="match status" value="1"/>
</dbReference>
<dbReference type="SUPFAM" id="SSF51556">
    <property type="entry name" value="Metallo-dependent hydrolases"/>
    <property type="match status" value="1"/>
</dbReference>
<dbReference type="InterPro" id="IPR050287">
    <property type="entry name" value="MTA/SAH_deaminase"/>
</dbReference>
<evidence type="ECO:0000259" key="2">
    <source>
        <dbReference type="Pfam" id="PF01979"/>
    </source>
</evidence>
<gene>
    <name evidence="3" type="ORF">B6D57_01465</name>
</gene>
<dbReference type="InterPro" id="IPR032466">
    <property type="entry name" value="Metal_Hydrolase"/>
</dbReference>
<evidence type="ECO:0000313" key="4">
    <source>
        <dbReference type="Proteomes" id="UP000192611"/>
    </source>
</evidence>
<dbReference type="Gene3D" id="2.30.40.10">
    <property type="entry name" value="Urease, subunit C, domain 1"/>
    <property type="match status" value="1"/>
</dbReference>
<organism evidence="3 4">
    <name type="scientific">Candidatus Coatesbacteria bacterium 4484_99</name>
    <dbReference type="NCBI Taxonomy" id="1970774"/>
    <lineage>
        <taxon>Bacteria</taxon>
        <taxon>Candidatus Coatesiibacteriota</taxon>
    </lineage>
</organism>
<keyword evidence="1" id="KW-0378">Hydrolase</keyword>
<accession>A0A1W9S2J7</accession>
<evidence type="ECO:0000256" key="1">
    <source>
        <dbReference type="ARBA" id="ARBA00022801"/>
    </source>
</evidence>
<dbReference type="PANTHER" id="PTHR43794:SF11">
    <property type="entry name" value="AMIDOHYDROLASE-RELATED DOMAIN-CONTAINING PROTEIN"/>
    <property type="match status" value="1"/>
</dbReference>
<dbReference type="GO" id="GO:0016810">
    <property type="term" value="F:hydrolase activity, acting on carbon-nitrogen (but not peptide) bonds"/>
    <property type="evidence" value="ECO:0007669"/>
    <property type="project" value="InterPro"/>
</dbReference>
<sequence>MTCDLLIKDTIIIPMDGRKPFRGFLAVDDGIITFCDEGECDLEADEEIDGSGYIITPGFLNAHLHGDFYVFKGLLDNMPLREQYHKTNRLYDLMNEDAMVLSRTLAYAEAVRAGATYIVEHSFRNPGERTIEPFRAVGVRGAVTLDISGLESGLTDLLVENGIDVFINAPSEEDFDYSYLKDIAEISDRMGYKVYAHVAETTWRIAICEERFGIGPIELLHKTGLLRRKPVLVHACWLSNRDIDLIADNSATIVSTPVSEMKLGDGVTPIPKLLRKGAKVALGTDGALWNNGADILAEAKAMVLIHSLNSTPGAITESNALDALTSMGAEAVGVKGIGKLQKGMNASFVLFSANSPEICPIFISEKISNLESALIMSAGSRAIDSVYVCGRKVMSDGYIILSDTLGLLEEAGNWLMSMGGRIENILKE</sequence>
<evidence type="ECO:0000313" key="3">
    <source>
        <dbReference type="EMBL" id="OQX90956.1"/>
    </source>
</evidence>
<proteinExistence type="predicted"/>
<dbReference type="EMBL" id="NATQ01000018">
    <property type="protein sequence ID" value="OQX90956.1"/>
    <property type="molecule type" value="Genomic_DNA"/>
</dbReference>
<comment type="caution">
    <text evidence="3">The sequence shown here is derived from an EMBL/GenBank/DDBJ whole genome shotgun (WGS) entry which is preliminary data.</text>
</comment>
<feature type="domain" description="Amidohydrolase-related" evidence="2">
    <location>
        <begin position="54"/>
        <end position="392"/>
    </location>
</feature>
<dbReference type="InterPro" id="IPR006680">
    <property type="entry name" value="Amidohydro-rel"/>
</dbReference>
<name>A0A1W9S2J7_9BACT</name>
<reference evidence="4" key="1">
    <citation type="submission" date="2017-03" db="EMBL/GenBank/DDBJ databases">
        <title>Novel pathways for hydrocarbon cycling and metabolic interdependencies in hydrothermal sediment communities.</title>
        <authorList>
            <person name="Dombrowski N."/>
            <person name="Seitz K."/>
            <person name="Teske A."/>
            <person name="Baker B."/>
        </authorList>
    </citation>
    <scope>NUCLEOTIDE SEQUENCE [LARGE SCALE GENOMIC DNA]</scope>
</reference>
<dbReference type="Gene3D" id="3.20.20.140">
    <property type="entry name" value="Metal-dependent hydrolases"/>
    <property type="match status" value="1"/>
</dbReference>
<dbReference type="Proteomes" id="UP000192611">
    <property type="component" value="Unassembled WGS sequence"/>
</dbReference>
<protein>
    <recommendedName>
        <fullName evidence="2">Amidohydrolase-related domain-containing protein</fullName>
    </recommendedName>
</protein>
<dbReference type="SUPFAM" id="SSF51338">
    <property type="entry name" value="Composite domain of metallo-dependent hydrolases"/>
    <property type="match status" value="1"/>
</dbReference>
<dbReference type="InterPro" id="IPR011059">
    <property type="entry name" value="Metal-dep_hydrolase_composite"/>
</dbReference>